<dbReference type="GO" id="GO:0032153">
    <property type="term" value="C:cell division site"/>
    <property type="evidence" value="ECO:0007669"/>
    <property type="project" value="UniProtKB-UniRule"/>
</dbReference>
<dbReference type="InterPro" id="IPR026580">
    <property type="entry name" value="DivIB"/>
</dbReference>
<gene>
    <name evidence="8" type="primary">divIB</name>
    <name evidence="10" type="ORF">E2L03_02250</name>
</gene>
<evidence type="ECO:0000256" key="1">
    <source>
        <dbReference type="ARBA" id="ARBA00004370"/>
    </source>
</evidence>
<evidence type="ECO:0000256" key="8">
    <source>
        <dbReference type="HAMAP-Rule" id="MF_00912"/>
    </source>
</evidence>
<evidence type="ECO:0000259" key="9">
    <source>
        <dbReference type="PROSITE" id="PS51779"/>
    </source>
</evidence>
<name>A0A4Y7WQW8_9BACI</name>
<keyword evidence="3 8" id="KW-0132">Cell division</keyword>
<evidence type="ECO:0000313" key="10">
    <source>
        <dbReference type="EMBL" id="TES50777.1"/>
    </source>
</evidence>
<organism evidence="10 11">
    <name type="scientific">Shouchella lehensis</name>
    <dbReference type="NCBI Taxonomy" id="300825"/>
    <lineage>
        <taxon>Bacteria</taxon>
        <taxon>Bacillati</taxon>
        <taxon>Bacillota</taxon>
        <taxon>Bacilli</taxon>
        <taxon>Bacillales</taxon>
        <taxon>Bacillaceae</taxon>
        <taxon>Shouchella</taxon>
    </lineage>
</organism>
<keyword evidence="4 8" id="KW-0812">Transmembrane</keyword>
<reference evidence="10 11" key="1">
    <citation type="submission" date="2019-03" db="EMBL/GenBank/DDBJ databases">
        <authorList>
            <person name="Liu G."/>
        </authorList>
    </citation>
    <scope>NUCLEOTIDE SEQUENCE [LARGE SCALE GENOMIC DNA]</scope>
    <source>
        <strain evidence="10 11">DSM 19099</strain>
    </source>
</reference>
<dbReference type="PANTHER" id="PTHR37820:SF1">
    <property type="entry name" value="CELL DIVISION PROTEIN FTSQ"/>
    <property type="match status" value="1"/>
</dbReference>
<comment type="caution">
    <text evidence="10">The sequence shown here is derived from an EMBL/GenBank/DDBJ whole genome shotgun (WGS) entry which is preliminary data.</text>
</comment>
<proteinExistence type="inferred from homology"/>
<evidence type="ECO:0000313" key="11">
    <source>
        <dbReference type="Proteomes" id="UP000298210"/>
    </source>
</evidence>
<keyword evidence="6 8" id="KW-0472">Membrane</keyword>
<dbReference type="InterPro" id="IPR005548">
    <property type="entry name" value="Cell_div_FtsQ/DivIB_C"/>
</dbReference>
<dbReference type="InterPro" id="IPR050487">
    <property type="entry name" value="FtsQ_DivIB"/>
</dbReference>
<dbReference type="InterPro" id="IPR013685">
    <property type="entry name" value="POTRA_FtsQ_type"/>
</dbReference>
<evidence type="ECO:0000256" key="4">
    <source>
        <dbReference type="ARBA" id="ARBA00022692"/>
    </source>
</evidence>
<dbReference type="Gene3D" id="3.40.50.10960">
    <property type="match status" value="1"/>
</dbReference>
<feature type="transmembrane region" description="Helical" evidence="8">
    <location>
        <begin position="31"/>
        <end position="48"/>
    </location>
</feature>
<comment type="function">
    <text evidence="8">Cell division protein that may be involved in stabilizing or promoting the assembly of the division complex.</text>
</comment>
<evidence type="ECO:0000256" key="5">
    <source>
        <dbReference type="ARBA" id="ARBA00022989"/>
    </source>
</evidence>
<dbReference type="Gene3D" id="3.10.20.310">
    <property type="entry name" value="membrane protein fhac"/>
    <property type="match status" value="1"/>
</dbReference>
<sequence length="255" mass="29227">MNVSHDEKVISVNERIPTLQEKRRRKANKRLLSIVVLFFVLMMVLVYFQSPLSEVKSVQVSGNQLLTDEEVLEASGLSEGMNIWNIDRNTRIEQTAQLKEVESIEISRRLPSSLFIQVKEYPRVAYVYSEEGYLPLLKNGQILDTVHDSQLVGDAPILVDFTEESLRETIGEQLMQTAPEIVSRISEIMYTPTEDAPEELTLYMTDGMEVRTDLSSFAEYMQSYPQVHTQIDGAQDGVLYMKMSPYFRENDTAQE</sequence>
<keyword evidence="7 8" id="KW-0131">Cell cycle</keyword>
<comment type="similarity">
    <text evidence="8">Belongs to the FtsQ/DivIB family. DivIB subfamily.</text>
</comment>
<feature type="domain" description="POTRA" evidence="9">
    <location>
        <begin position="53"/>
        <end position="121"/>
    </location>
</feature>
<dbReference type="Proteomes" id="UP000298210">
    <property type="component" value="Unassembled WGS sequence"/>
</dbReference>
<dbReference type="InterPro" id="IPR034746">
    <property type="entry name" value="POTRA"/>
</dbReference>
<keyword evidence="2 8" id="KW-1003">Cell membrane</keyword>
<evidence type="ECO:0000256" key="2">
    <source>
        <dbReference type="ARBA" id="ARBA00022475"/>
    </source>
</evidence>
<dbReference type="Pfam" id="PF03799">
    <property type="entry name" value="FtsQ_DivIB_C"/>
    <property type="match status" value="1"/>
</dbReference>
<dbReference type="AlphaFoldDB" id="A0A4Y7WQW8"/>
<dbReference type="Pfam" id="PF08478">
    <property type="entry name" value="POTRA_1"/>
    <property type="match status" value="1"/>
</dbReference>
<accession>A0A4Y7WQW8</accession>
<keyword evidence="5 8" id="KW-1133">Transmembrane helix</keyword>
<dbReference type="GO" id="GO:0005886">
    <property type="term" value="C:plasma membrane"/>
    <property type="evidence" value="ECO:0007669"/>
    <property type="project" value="UniProtKB-SubCell"/>
</dbReference>
<comment type="subcellular location">
    <subcellularLocation>
        <location evidence="8">Cell membrane</location>
        <topology evidence="8">Single-pass type II membrane protein</topology>
    </subcellularLocation>
    <subcellularLocation>
        <location evidence="1">Membrane</location>
    </subcellularLocation>
    <text evidence="8">Localizes to the division septum.</text>
</comment>
<evidence type="ECO:0000256" key="3">
    <source>
        <dbReference type="ARBA" id="ARBA00022618"/>
    </source>
</evidence>
<evidence type="ECO:0000256" key="6">
    <source>
        <dbReference type="ARBA" id="ARBA00023136"/>
    </source>
</evidence>
<dbReference type="EMBL" id="SNUX01000001">
    <property type="protein sequence ID" value="TES50777.1"/>
    <property type="molecule type" value="Genomic_DNA"/>
</dbReference>
<evidence type="ECO:0000256" key="7">
    <source>
        <dbReference type="ARBA" id="ARBA00023306"/>
    </source>
</evidence>
<dbReference type="PANTHER" id="PTHR37820">
    <property type="entry name" value="CELL DIVISION PROTEIN DIVIB"/>
    <property type="match status" value="1"/>
</dbReference>
<dbReference type="HAMAP" id="MF_00912">
    <property type="entry name" value="DivIB"/>
    <property type="match status" value="1"/>
</dbReference>
<dbReference type="PROSITE" id="PS51779">
    <property type="entry name" value="POTRA"/>
    <property type="match status" value="1"/>
</dbReference>
<dbReference type="GO" id="GO:0043093">
    <property type="term" value="P:FtsZ-dependent cytokinesis"/>
    <property type="evidence" value="ECO:0007669"/>
    <property type="project" value="UniProtKB-UniRule"/>
</dbReference>
<protein>
    <recommendedName>
        <fullName evidence="8">Cell division protein DivIB</fullName>
    </recommendedName>
</protein>